<accession>A0A6C0I806</accession>
<feature type="region of interest" description="Disordered" evidence="2">
    <location>
        <begin position="297"/>
        <end position="321"/>
    </location>
</feature>
<name>A0A6C0I806_9ZZZZ</name>
<feature type="coiled-coil region" evidence="1">
    <location>
        <begin position="201"/>
        <end position="228"/>
    </location>
</feature>
<evidence type="ECO:0000256" key="1">
    <source>
        <dbReference type="SAM" id="Coils"/>
    </source>
</evidence>
<evidence type="ECO:0000256" key="2">
    <source>
        <dbReference type="SAM" id="MobiDB-lite"/>
    </source>
</evidence>
<dbReference type="EMBL" id="MN740117">
    <property type="protein sequence ID" value="QHT88456.1"/>
    <property type="molecule type" value="Genomic_DNA"/>
</dbReference>
<sequence length="321" mass="35257">MRLSKTLKKKLAKRRSLTRKRRYLRGGGNCASTGICGTNPPPDVQLMTAEETQQASKDYENILKEILELVVSAKNANDVANDAIVSNNRDLSKENAKAAIVFAQQAIDDAARVYEMITELLPSVPPLQYHNGRAEGRSRMYYRIFSLQEKATQLKNKAEVEKLRAEDAKAGSGMLLPKADGGRRRRRYRGSGNSMSTGVSKEEAMRLLNDAKKAADEAVAHKEEAKKNQSNNDFVREHADAANESSNRAVAAANSIKTLGLNGMSGLLKDAEAHAERAVLAAADAYALLGDEDLLHAAKMNPMKPMDPTGPDGGRRRRRRR</sequence>
<dbReference type="AlphaFoldDB" id="A0A6C0I806"/>
<proteinExistence type="predicted"/>
<evidence type="ECO:0000313" key="3">
    <source>
        <dbReference type="EMBL" id="QHT88456.1"/>
    </source>
</evidence>
<organism evidence="3">
    <name type="scientific">viral metagenome</name>
    <dbReference type="NCBI Taxonomy" id="1070528"/>
    <lineage>
        <taxon>unclassified sequences</taxon>
        <taxon>metagenomes</taxon>
        <taxon>organismal metagenomes</taxon>
    </lineage>
</organism>
<protein>
    <submittedName>
        <fullName evidence="3">Uncharacterized protein</fullName>
    </submittedName>
</protein>
<feature type="region of interest" description="Disordered" evidence="2">
    <location>
        <begin position="173"/>
        <end position="200"/>
    </location>
</feature>
<reference evidence="3" key="1">
    <citation type="journal article" date="2020" name="Nature">
        <title>Giant virus diversity and host interactions through global metagenomics.</title>
        <authorList>
            <person name="Schulz F."/>
            <person name="Roux S."/>
            <person name="Paez-Espino D."/>
            <person name="Jungbluth S."/>
            <person name="Walsh D.A."/>
            <person name="Denef V.J."/>
            <person name="McMahon K.D."/>
            <person name="Konstantinidis K.T."/>
            <person name="Eloe-Fadrosh E.A."/>
            <person name="Kyrpides N.C."/>
            <person name="Woyke T."/>
        </authorList>
    </citation>
    <scope>NUCLEOTIDE SEQUENCE</scope>
    <source>
        <strain evidence="3">GVMAG-M-3300023184-50</strain>
    </source>
</reference>
<keyword evidence="1" id="KW-0175">Coiled coil</keyword>